<dbReference type="AlphaFoldDB" id="A0A194AFB8"/>
<dbReference type="Proteomes" id="UP000095200">
    <property type="component" value="Unassembled WGS sequence"/>
</dbReference>
<dbReference type="EMBL" id="BDFE01000008">
    <property type="protein sequence ID" value="GAU08028.1"/>
    <property type="molecule type" value="Genomic_DNA"/>
</dbReference>
<gene>
    <name evidence="1" type="ORF">DPF_0729</name>
</gene>
<name>A0A194AFB8_9BACT</name>
<reference evidence="2" key="1">
    <citation type="submission" date="2016-06" db="EMBL/GenBank/DDBJ databases">
        <title>Draft genome sequence of Desulfoplanes formicivorans strain Pf12B.</title>
        <authorList>
            <person name="Watanabe M."/>
            <person name="Kojima H."/>
            <person name="Fukui M."/>
        </authorList>
    </citation>
    <scope>NUCLEOTIDE SEQUENCE [LARGE SCALE GENOMIC DNA]</scope>
    <source>
        <strain evidence="2">Pf12B</strain>
    </source>
</reference>
<organism evidence="1 2">
    <name type="scientific">Desulfoplanes formicivorans</name>
    <dbReference type="NCBI Taxonomy" id="1592317"/>
    <lineage>
        <taxon>Bacteria</taxon>
        <taxon>Pseudomonadati</taxon>
        <taxon>Thermodesulfobacteriota</taxon>
        <taxon>Desulfovibrionia</taxon>
        <taxon>Desulfovibrionales</taxon>
        <taxon>Desulfoplanaceae</taxon>
        <taxon>Desulfoplanes</taxon>
    </lineage>
</organism>
<evidence type="ECO:0000313" key="2">
    <source>
        <dbReference type="Proteomes" id="UP000095200"/>
    </source>
</evidence>
<dbReference type="STRING" id="1592317.DPF_0729"/>
<proteinExistence type="predicted"/>
<sequence length="156" mass="17345">MVLFIVGLTLGLVLPGMDRILGGDSLRMTVNRVLSGADQARNQAMLDRKTWTLVLDVSSSLKWVDDALLDKDKQTLVLRPERGTRFRDVVLIRTGEVIKEKRAALAFLPNGLAEPALIHCLAEDGRIQTIYLKPFNPRPVVVAGDKGFEDFFKDQG</sequence>
<accession>A0A194AFB8</accession>
<evidence type="ECO:0000313" key="1">
    <source>
        <dbReference type="EMBL" id="GAU08028.1"/>
    </source>
</evidence>
<keyword evidence="2" id="KW-1185">Reference proteome</keyword>
<comment type="caution">
    <text evidence="1">The sequence shown here is derived from an EMBL/GenBank/DDBJ whole genome shotgun (WGS) entry which is preliminary data.</text>
</comment>
<protein>
    <submittedName>
        <fullName evidence="1">Uncharacterized protein</fullName>
    </submittedName>
</protein>